<dbReference type="InterPro" id="IPR010982">
    <property type="entry name" value="Lambda_DNA-bd_dom_sf"/>
</dbReference>
<evidence type="ECO:0000313" key="3">
    <source>
        <dbReference type="EMBL" id="AOW46011.1"/>
    </source>
</evidence>
<dbReference type="PROSITE" id="PS50943">
    <property type="entry name" value="HTH_CROC1"/>
    <property type="match status" value="1"/>
</dbReference>
<dbReference type="SMART" id="SM00530">
    <property type="entry name" value="HTH_XRE"/>
    <property type="match status" value="1"/>
</dbReference>
<gene>
    <name evidence="3" type="ORF">A4S02_03600</name>
</gene>
<keyword evidence="4" id="KW-1185">Reference proteome</keyword>
<dbReference type="SUPFAM" id="SSF47413">
    <property type="entry name" value="lambda repressor-like DNA-binding domains"/>
    <property type="match status" value="1"/>
</dbReference>
<evidence type="ECO:0000313" key="4">
    <source>
        <dbReference type="Proteomes" id="UP000175973"/>
    </source>
</evidence>
<feature type="region of interest" description="Disordered" evidence="1">
    <location>
        <begin position="1"/>
        <end position="22"/>
    </location>
</feature>
<dbReference type="EMBL" id="CP015164">
    <property type="protein sequence ID" value="AOW46011.1"/>
    <property type="molecule type" value="Genomic_DNA"/>
</dbReference>
<feature type="domain" description="HTH cro/C1-type" evidence="2">
    <location>
        <begin position="33"/>
        <end position="93"/>
    </location>
</feature>
<sequence length="426" mass="44749">MLMAENAPSSEQEQPAALPPLPDIGTYGVGGALRKRREQLGWSLDDVAAYLRIRDAYLDALETGKADVLPAEVYTLGFLRAYAQALGFDPNPMVERYRLETRNAIRQPELVFPDPPPDRRIPPAVSISLGLAVILASYVGWYYFTGHTPPAPERVPPVASLLPGEQTHNAPSPQVASILPDKSAVPAPLPPPVQLKPPNAEQAVNAQGAGSASPEGVMPPKATQLGGDVGTPATQTPPQPNVQAPSSAMPAVPSAAIADNQIVLKALAASWVQVKDANGKVVYDHILQPDEEWNVPVEGGPYSLTVGNAGGVVLRMGELVTAPLGRNGAVRRKMVLTPQSVRDGTLAAPTAQNNVAIPPTHADVAAPVPNAVSGTLTDAQTDLAASEQALKPKETAPRPRRRAAPVQAEPSADDLNARQLQGMGSH</sequence>
<dbReference type="InterPro" id="IPR025194">
    <property type="entry name" value="RodZ-like_C"/>
</dbReference>
<dbReference type="PANTHER" id="PTHR34475">
    <property type="match status" value="1"/>
</dbReference>
<evidence type="ECO:0000256" key="1">
    <source>
        <dbReference type="SAM" id="MobiDB-lite"/>
    </source>
</evidence>
<feature type="region of interest" description="Disordered" evidence="1">
    <location>
        <begin position="386"/>
        <end position="426"/>
    </location>
</feature>
<dbReference type="CDD" id="cd00093">
    <property type="entry name" value="HTH_XRE"/>
    <property type="match status" value="1"/>
</dbReference>
<dbReference type="Gene3D" id="1.10.260.40">
    <property type="entry name" value="lambda repressor-like DNA-binding domains"/>
    <property type="match status" value="1"/>
</dbReference>
<dbReference type="Pfam" id="PF13413">
    <property type="entry name" value="HTH_25"/>
    <property type="match status" value="1"/>
</dbReference>
<dbReference type="GO" id="GO:0003677">
    <property type="term" value="F:DNA binding"/>
    <property type="evidence" value="ECO:0007669"/>
    <property type="project" value="InterPro"/>
</dbReference>
<evidence type="ECO:0000259" key="2">
    <source>
        <dbReference type="PROSITE" id="PS50943"/>
    </source>
</evidence>
<reference evidence="4" key="1">
    <citation type="submission" date="2016-04" db="EMBL/GenBank/DDBJ databases">
        <authorList>
            <person name="Jeon C.O."/>
            <person name="Cho G.Y."/>
            <person name="Jeong H.I."/>
            <person name="Kim K.H."/>
        </authorList>
    </citation>
    <scope>NUCLEOTIDE SEQUENCE [LARGE SCALE GENOMIC DNA]</scope>
    <source>
        <strain evidence="4">LMG 1590</strain>
    </source>
</reference>
<dbReference type="InterPro" id="IPR050400">
    <property type="entry name" value="Bact_Cytoskel_RodZ"/>
</dbReference>
<proteinExistence type="predicted"/>
<dbReference type="KEGG" id="aasc:A4S02_03600"/>
<accession>A0A1D8QUH8</accession>
<feature type="compositionally biased region" description="Polar residues" evidence="1">
    <location>
        <begin position="166"/>
        <end position="175"/>
    </location>
</feature>
<dbReference type="Pfam" id="PF13464">
    <property type="entry name" value="RodZ_C"/>
    <property type="match status" value="1"/>
</dbReference>
<organism evidence="3 4">
    <name type="scientific">Acetobacter ascendens</name>
    <dbReference type="NCBI Taxonomy" id="481146"/>
    <lineage>
        <taxon>Bacteria</taxon>
        <taxon>Pseudomonadati</taxon>
        <taxon>Pseudomonadota</taxon>
        <taxon>Alphaproteobacteria</taxon>
        <taxon>Acetobacterales</taxon>
        <taxon>Acetobacteraceae</taxon>
        <taxon>Acetobacter</taxon>
    </lineage>
</organism>
<dbReference type="PANTHER" id="PTHR34475:SF1">
    <property type="entry name" value="CYTOSKELETON PROTEIN RODZ"/>
    <property type="match status" value="1"/>
</dbReference>
<dbReference type="AlphaFoldDB" id="A0A1D8QUH8"/>
<protein>
    <recommendedName>
        <fullName evidence="2">HTH cro/C1-type domain-containing protein</fullName>
    </recommendedName>
</protein>
<name>A0A1D8QUH8_9PROT</name>
<dbReference type="InterPro" id="IPR001387">
    <property type="entry name" value="Cro/C1-type_HTH"/>
</dbReference>
<feature type="region of interest" description="Disordered" evidence="1">
    <location>
        <begin position="155"/>
        <end position="248"/>
    </location>
</feature>
<dbReference type="Proteomes" id="UP000175973">
    <property type="component" value="Chromosome"/>
</dbReference>